<gene>
    <name evidence="1" type="ORF">FME351_LOCUS7939</name>
</gene>
<organism evidence="1 2">
    <name type="scientific">Rotaria socialis</name>
    <dbReference type="NCBI Taxonomy" id="392032"/>
    <lineage>
        <taxon>Eukaryota</taxon>
        <taxon>Metazoa</taxon>
        <taxon>Spiralia</taxon>
        <taxon>Gnathifera</taxon>
        <taxon>Rotifera</taxon>
        <taxon>Eurotatoria</taxon>
        <taxon>Bdelloidea</taxon>
        <taxon>Philodinida</taxon>
        <taxon>Philodinidae</taxon>
        <taxon>Rotaria</taxon>
    </lineage>
</organism>
<dbReference type="EMBL" id="CAJNYU010000755">
    <property type="protein sequence ID" value="CAF3388662.1"/>
    <property type="molecule type" value="Genomic_DNA"/>
</dbReference>
<evidence type="ECO:0000313" key="2">
    <source>
        <dbReference type="Proteomes" id="UP000663869"/>
    </source>
</evidence>
<protein>
    <submittedName>
        <fullName evidence="1">Uncharacterized protein</fullName>
    </submittedName>
</protein>
<name>A0A817Z944_9BILA</name>
<accession>A0A817Z944</accession>
<comment type="caution">
    <text evidence="1">The sequence shown here is derived from an EMBL/GenBank/DDBJ whole genome shotgun (WGS) entry which is preliminary data.</text>
</comment>
<evidence type="ECO:0000313" key="1">
    <source>
        <dbReference type="EMBL" id="CAF3388662.1"/>
    </source>
</evidence>
<sequence length="140" mass="16793">MLSQYNYVFENVDYPNVEKLKFLKNLINSSTNTSHLIEYYSKRATIFYEMKNWEDVLTNIQFVEQHGKIDDSLMALKWKSKIHDQMSKIRDAMKDCVNKQVLDNIDFMTLLNSITYEHVEEFIKKRKQTKQGSNKRLKKE</sequence>
<dbReference type="AlphaFoldDB" id="A0A817Z944"/>
<dbReference type="Proteomes" id="UP000663869">
    <property type="component" value="Unassembled WGS sequence"/>
</dbReference>
<reference evidence="1" key="1">
    <citation type="submission" date="2021-02" db="EMBL/GenBank/DDBJ databases">
        <authorList>
            <person name="Nowell W R."/>
        </authorList>
    </citation>
    <scope>NUCLEOTIDE SEQUENCE</scope>
</reference>
<proteinExistence type="predicted"/>